<evidence type="ECO:0000256" key="4">
    <source>
        <dbReference type="SAM" id="MobiDB-lite"/>
    </source>
</evidence>
<dbReference type="PROSITE" id="PS50048">
    <property type="entry name" value="ZN2_CY6_FUNGAL_2"/>
    <property type="match status" value="1"/>
</dbReference>
<dbReference type="GO" id="GO:0003677">
    <property type="term" value="F:DNA binding"/>
    <property type="evidence" value="ECO:0007669"/>
    <property type="project" value="InterPro"/>
</dbReference>
<dbReference type="AlphaFoldDB" id="A0A6A6H3G9"/>
<comment type="subcellular location">
    <subcellularLocation>
        <location evidence="1">Nucleus</location>
    </subcellularLocation>
</comment>
<dbReference type="GO" id="GO:0008270">
    <property type="term" value="F:zinc ion binding"/>
    <property type="evidence" value="ECO:0007669"/>
    <property type="project" value="InterPro"/>
</dbReference>
<dbReference type="Gene3D" id="4.10.240.10">
    <property type="entry name" value="Zn(2)-C6 fungal-type DNA-binding domain"/>
    <property type="match status" value="1"/>
</dbReference>
<dbReference type="InterPro" id="IPR050613">
    <property type="entry name" value="Sec_Metabolite_Reg"/>
</dbReference>
<evidence type="ECO:0000259" key="5">
    <source>
        <dbReference type="PROSITE" id="PS50048"/>
    </source>
</evidence>
<organism evidence="6 7">
    <name type="scientific">Viridothelium virens</name>
    <name type="common">Speckled blister lichen</name>
    <name type="synonym">Trypethelium virens</name>
    <dbReference type="NCBI Taxonomy" id="1048519"/>
    <lineage>
        <taxon>Eukaryota</taxon>
        <taxon>Fungi</taxon>
        <taxon>Dikarya</taxon>
        <taxon>Ascomycota</taxon>
        <taxon>Pezizomycotina</taxon>
        <taxon>Dothideomycetes</taxon>
        <taxon>Dothideomycetes incertae sedis</taxon>
        <taxon>Trypetheliales</taxon>
        <taxon>Trypetheliaceae</taxon>
        <taxon>Viridothelium</taxon>
    </lineage>
</organism>
<proteinExistence type="predicted"/>
<accession>A0A6A6H3G9</accession>
<name>A0A6A6H3G9_VIRVR</name>
<protein>
    <recommendedName>
        <fullName evidence="5">Zn(2)-C6 fungal-type domain-containing protein</fullName>
    </recommendedName>
</protein>
<sequence>MSTPGDQSASASPAVANPSNSANEQATQSFACVLCSQRKIKCDRVQPCSRCVKSRAECVYRAPDPPKRRKRKEPEGDEELRGRLHDYERLLKQAGIEVKNVTGSSENRSSTWNADQVMDDLAKPKTTVPSQGHLFMHGSKTKYHENSLYVSVEHEFQEHADMFKEELEPEEEPSSYLESLPNGQNPANLLFGSSPTNQDLRRFVPPSDHARQMWAIFKDRVDPLVKIFEISHREKRFLASLDCFDTLMRATQAWLFAVYLIAVVSLNNEECITNFGEPKIVLFRRLKYATQQALNAAGLLRSSDAIVLQAYVLFLISVVGDYDAGTYWSMTGIALRMAQRGGLHRDQSSFGTDSWPWHAEMRRRLWWQISLIDLRASELTGLGPEFSFLNWDTKLPLNVNDSDLNIAMTELPPERTGATDMMYCLIGYEMRSFFREVRTTPTISIAAQNFQLTEHSAEEKDKVVDELERRIEQKFLRYCDPLVPLHHLCLILARAAIASSRLMIHYPRNQSTEAGADLPVARRDMLFTTALKVIEYHNLVYENPSIRKFVWSMESRFPWHALIFLLIELRTRTAGDIDRAWVLVEQLICYNPDLLKETRKVLHIACGSLTLKAWDARLEDLRTQEWRDRARTGIVNLPPENTASAESTDMISLDPALAVAPNGIFGFSPMNWSQWDELILQNFELPMAVQETPEIFN</sequence>
<dbReference type="EMBL" id="ML991815">
    <property type="protein sequence ID" value="KAF2232447.1"/>
    <property type="molecule type" value="Genomic_DNA"/>
</dbReference>
<gene>
    <name evidence="6" type="ORF">EV356DRAFT_560437</name>
</gene>
<dbReference type="SMART" id="SM00066">
    <property type="entry name" value="GAL4"/>
    <property type="match status" value="1"/>
</dbReference>
<evidence type="ECO:0000256" key="2">
    <source>
        <dbReference type="ARBA" id="ARBA00022723"/>
    </source>
</evidence>
<dbReference type="OrthoDB" id="2269373at2759"/>
<dbReference type="InterPro" id="IPR001138">
    <property type="entry name" value="Zn2Cys6_DnaBD"/>
</dbReference>
<reference evidence="6" key="1">
    <citation type="journal article" date="2020" name="Stud. Mycol.">
        <title>101 Dothideomycetes genomes: a test case for predicting lifestyles and emergence of pathogens.</title>
        <authorList>
            <person name="Haridas S."/>
            <person name="Albert R."/>
            <person name="Binder M."/>
            <person name="Bloem J."/>
            <person name="Labutti K."/>
            <person name="Salamov A."/>
            <person name="Andreopoulos B."/>
            <person name="Baker S."/>
            <person name="Barry K."/>
            <person name="Bills G."/>
            <person name="Bluhm B."/>
            <person name="Cannon C."/>
            <person name="Castanera R."/>
            <person name="Culley D."/>
            <person name="Daum C."/>
            <person name="Ezra D."/>
            <person name="Gonzalez J."/>
            <person name="Henrissat B."/>
            <person name="Kuo A."/>
            <person name="Liang C."/>
            <person name="Lipzen A."/>
            <person name="Lutzoni F."/>
            <person name="Magnuson J."/>
            <person name="Mondo S."/>
            <person name="Nolan M."/>
            <person name="Ohm R."/>
            <person name="Pangilinan J."/>
            <person name="Park H.-J."/>
            <person name="Ramirez L."/>
            <person name="Alfaro M."/>
            <person name="Sun H."/>
            <person name="Tritt A."/>
            <person name="Yoshinaga Y."/>
            <person name="Zwiers L.-H."/>
            <person name="Turgeon B."/>
            <person name="Goodwin S."/>
            <person name="Spatafora J."/>
            <person name="Crous P."/>
            <person name="Grigoriev I."/>
        </authorList>
    </citation>
    <scope>NUCLEOTIDE SEQUENCE</scope>
    <source>
        <strain evidence="6">Tuck. ex Michener</strain>
    </source>
</reference>
<feature type="compositionally biased region" description="Low complexity" evidence="4">
    <location>
        <begin position="8"/>
        <end position="23"/>
    </location>
</feature>
<dbReference type="PANTHER" id="PTHR31001">
    <property type="entry name" value="UNCHARACTERIZED TRANSCRIPTIONAL REGULATORY PROTEIN"/>
    <property type="match status" value="1"/>
</dbReference>
<evidence type="ECO:0000313" key="6">
    <source>
        <dbReference type="EMBL" id="KAF2232447.1"/>
    </source>
</evidence>
<dbReference type="SUPFAM" id="SSF57701">
    <property type="entry name" value="Zn2/Cys6 DNA-binding domain"/>
    <property type="match status" value="1"/>
</dbReference>
<dbReference type="Pfam" id="PF04082">
    <property type="entry name" value="Fungal_trans"/>
    <property type="match status" value="1"/>
</dbReference>
<evidence type="ECO:0000256" key="3">
    <source>
        <dbReference type="ARBA" id="ARBA00023242"/>
    </source>
</evidence>
<dbReference type="CDD" id="cd12148">
    <property type="entry name" value="fungal_TF_MHR"/>
    <property type="match status" value="1"/>
</dbReference>
<keyword evidence="7" id="KW-1185">Reference proteome</keyword>
<keyword evidence="3" id="KW-0539">Nucleus</keyword>
<evidence type="ECO:0000313" key="7">
    <source>
        <dbReference type="Proteomes" id="UP000800092"/>
    </source>
</evidence>
<feature type="region of interest" description="Disordered" evidence="4">
    <location>
        <begin position="1"/>
        <end position="23"/>
    </location>
</feature>
<dbReference type="GO" id="GO:0005634">
    <property type="term" value="C:nucleus"/>
    <property type="evidence" value="ECO:0007669"/>
    <property type="project" value="UniProtKB-SubCell"/>
</dbReference>
<dbReference type="GO" id="GO:0000981">
    <property type="term" value="F:DNA-binding transcription factor activity, RNA polymerase II-specific"/>
    <property type="evidence" value="ECO:0007669"/>
    <property type="project" value="InterPro"/>
</dbReference>
<feature type="domain" description="Zn(2)-C6 fungal-type" evidence="5">
    <location>
        <begin position="31"/>
        <end position="60"/>
    </location>
</feature>
<dbReference type="Proteomes" id="UP000800092">
    <property type="component" value="Unassembled WGS sequence"/>
</dbReference>
<dbReference type="CDD" id="cd00067">
    <property type="entry name" value="GAL4"/>
    <property type="match status" value="1"/>
</dbReference>
<dbReference type="PANTHER" id="PTHR31001:SF85">
    <property type="entry name" value="ZN(II)2CYS6 TRANSCRIPTION FACTOR (EUROFUNG)"/>
    <property type="match status" value="1"/>
</dbReference>
<dbReference type="Pfam" id="PF00172">
    <property type="entry name" value="Zn_clus"/>
    <property type="match status" value="1"/>
</dbReference>
<keyword evidence="2" id="KW-0479">Metal-binding</keyword>
<dbReference type="GO" id="GO:0006351">
    <property type="term" value="P:DNA-templated transcription"/>
    <property type="evidence" value="ECO:0007669"/>
    <property type="project" value="InterPro"/>
</dbReference>
<evidence type="ECO:0000256" key="1">
    <source>
        <dbReference type="ARBA" id="ARBA00004123"/>
    </source>
</evidence>
<dbReference type="SMART" id="SM00906">
    <property type="entry name" value="Fungal_trans"/>
    <property type="match status" value="1"/>
</dbReference>
<dbReference type="InterPro" id="IPR007219">
    <property type="entry name" value="XnlR_reg_dom"/>
</dbReference>
<dbReference type="InterPro" id="IPR036864">
    <property type="entry name" value="Zn2-C6_fun-type_DNA-bd_sf"/>
</dbReference>
<dbReference type="PROSITE" id="PS00463">
    <property type="entry name" value="ZN2_CY6_FUNGAL_1"/>
    <property type="match status" value="1"/>
</dbReference>